<protein>
    <submittedName>
        <fullName evidence="1">Uncharacterized protein</fullName>
    </submittedName>
</protein>
<evidence type="ECO:0000313" key="1">
    <source>
        <dbReference type="EMBL" id="KRM76379.1"/>
    </source>
</evidence>
<proteinExistence type="predicted"/>
<evidence type="ECO:0000313" key="2">
    <source>
        <dbReference type="Proteomes" id="UP000051845"/>
    </source>
</evidence>
<dbReference type="EMBL" id="AYYR01000029">
    <property type="protein sequence ID" value="KRM76379.1"/>
    <property type="molecule type" value="Genomic_DNA"/>
</dbReference>
<reference evidence="1 2" key="1">
    <citation type="journal article" date="2015" name="Genome Announc.">
        <title>Expanding the biotechnology potential of lactobacilli through comparative genomics of 213 strains and associated genera.</title>
        <authorList>
            <person name="Sun Z."/>
            <person name="Harris H.M."/>
            <person name="McCann A."/>
            <person name="Guo C."/>
            <person name="Argimon S."/>
            <person name="Zhang W."/>
            <person name="Yang X."/>
            <person name="Jeffery I.B."/>
            <person name="Cooney J.C."/>
            <person name="Kagawa T.F."/>
            <person name="Liu W."/>
            <person name="Song Y."/>
            <person name="Salvetti E."/>
            <person name="Wrobel A."/>
            <person name="Rasinkangas P."/>
            <person name="Parkhill J."/>
            <person name="Rea M.C."/>
            <person name="O'Sullivan O."/>
            <person name="Ritari J."/>
            <person name="Douillard F.P."/>
            <person name="Paul Ross R."/>
            <person name="Yang R."/>
            <person name="Briner A.E."/>
            <person name="Felis G.E."/>
            <person name="de Vos W.M."/>
            <person name="Barrangou R."/>
            <person name="Klaenhammer T.R."/>
            <person name="Caufield P.W."/>
            <person name="Cui Y."/>
            <person name="Zhang H."/>
            <person name="O'Toole P.W."/>
        </authorList>
    </citation>
    <scope>NUCLEOTIDE SEQUENCE [LARGE SCALE GENOMIC DNA]</scope>
    <source>
        <strain evidence="1 2">DSM 20515</strain>
    </source>
</reference>
<sequence>MYLLCEVAFSIAFLIKTIALPIWVKLSDQIGHKPMLLRASSGSALCCFLVSMG</sequence>
<dbReference type="PATRIC" id="fig|1423733.4.peg.1696"/>
<organism evidence="1 2">
    <name type="scientific">Secundilactobacillus collinoides DSM 20515 = JCM 1123</name>
    <dbReference type="NCBI Taxonomy" id="1423733"/>
    <lineage>
        <taxon>Bacteria</taxon>
        <taxon>Bacillati</taxon>
        <taxon>Bacillota</taxon>
        <taxon>Bacilli</taxon>
        <taxon>Lactobacillales</taxon>
        <taxon>Lactobacillaceae</taxon>
        <taxon>Secundilactobacillus</taxon>
    </lineage>
</organism>
<comment type="caution">
    <text evidence="1">The sequence shown here is derived from an EMBL/GenBank/DDBJ whole genome shotgun (WGS) entry which is preliminary data.</text>
</comment>
<dbReference type="Proteomes" id="UP000051845">
    <property type="component" value="Unassembled WGS sequence"/>
</dbReference>
<name>A0A0R2BJV9_SECCO</name>
<dbReference type="Gene3D" id="1.20.1250.20">
    <property type="entry name" value="MFS general substrate transporter like domains"/>
    <property type="match status" value="1"/>
</dbReference>
<gene>
    <name evidence="1" type="ORF">FC82_GL001611</name>
</gene>
<dbReference type="AlphaFoldDB" id="A0A0R2BJV9"/>
<accession>A0A0R2BJV9</accession>
<dbReference type="InterPro" id="IPR036259">
    <property type="entry name" value="MFS_trans_sf"/>
</dbReference>
<dbReference type="SUPFAM" id="SSF103473">
    <property type="entry name" value="MFS general substrate transporter"/>
    <property type="match status" value="1"/>
</dbReference>